<dbReference type="InterPro" id="IPR013783">
    <property type="entry name" value="Ig-like_fold"/>
</dbReference>
<gene>
    <name evidence="10" type="ORF">VMF7928_01054</name>
</gene>
<dbReference type="Gene3D" id="3.30.70.80">
    <property type="entry name" value="Peptidase S8 propeptide/proteinase inhibitor I9"/>
    <property type="match status" value="1"/>
</dbReference>
<protein>
    <recommendedName>
        <fullName evidence="9">PKD domain-containing protein</fullName>
    </recommendedName>
</protein>
<dbReference type="PROSITE" id="PS00136">
    <property type="entry name" value="SUBTILASE_ASP"/>
    <property type="match status" value="1"/>
</dbReference>
<dbReference type="EMBL" id="CAKLDM010000001">
    <property type="protein sequence ID" value="CAH0537327.1"/>
    <property type="molecule type" value="Genomic_DNA"/>
</dbReference>
<evidence type="ECO:0000256" key="1">
    <source>
        <dbReference type="ARBA" id="ARBA00011073"/>
    </source>
</evidence>
<dbReference type="Pfam" id="PF00082">
    <property type="entry name" value="Peptidase_S8"/>
    <property type="match status" value="1"/>
</dbReference>
<dbReference type="SUPFAM" id="SSF54897">
    <property type="entry name" value="Protease propeptides/inhibitors"/>
    <property type="match status" value="1"/>
</dbReference>
<keyword evidence="4 6" id="KW-0378">Hydrolase</keyword>
<dbReference type="PROSITE" id="PS50093">
    <property type="entry name" value="PKD"/>
    <property type="match status" value="1"/>
</dbReference>
<dbReference type="InterPro" id="IPR023828">
    <property type="entry name" value="Peptidase_S8_Ser-AS"/>
</dbReference>
<evidence type="ECO:0000256" key="7">
    <source>
        <dbReference type="RuleBase" id="RU003355"/>
    </source>
</evidence>
<keyword evidence="5 6" id="KW-0720">Serine protease</keyword>
<accession>A0ABN8E1F4</accession>
<feature type="domain" description="PKD" evidence="9">
    <location>
        <begin position="424"/>
        <end position="501"/>
    </location>
</feature>
<organism evidence="10 11">
    <name type="scientific">Vibrio marisflavi CECT 7928</name>
    <dbReference type="NCBI Taxonomy" id="634439"/>
    <lineage>
        <taxon>Bacteria</taxon>
        <taxon>Pseudomonadati</taxon>
        <taxon>Pseudomonadota</taxon>
        <taxon>Gammaproteobacteria</taxon>
        <taxon>Vibrionales</taxon>
        <taxon>Vibrionaceae</taxon>
        <taxon>Vibrio</taxon>
    </lineage>
</organism>
<feature type="active site" description="Charge relay system" evidence="6">
    <location>
        <position position="354"/>
    </location>
</feature>
<dbReference type="SUPFAM" id="SSF52743">
    <property type="entry name" value="Subtilisin-like"/>
    <property type="match status" value="1"/>
</dbReference>
<dbReference type="Gene3D" id="3.40.50.200">
    <property type="entry name" value="Peptidase S8/S53 domain"/>
    <property type="match status" value="1"/>
</dbReference>
<dbReference type="PANTHER" id="PTHR43806:SF11">
    <property type="entry name" value="CEREVISIN-RELATED"/>
    <property type="match status" value="1"/>
</dbReference>
<feature type="active site" description="Charge relay system" evidence="6">
    <location>
        <position position="135"/>
    </location>
</feature>
<evidence type="ECO:0000256" key="3">
    <source>
        <dbReference type="ARBA" id="ARBA00022723"/>
    </source>
</evidence>
<feature type="active site" description="Charge relay system" evidence="6">
    <location>
        <position position="180"/>
    </location>
</feature>
<comment type="similarity">
    <text evidence="1 6 7">Belongs to the peptidase S8 family.</text>
</comment>
<dbReference type="PRINTS" id="PR00723">
    <property type="entry name" value="SUBTILISIN"/>
</dbReference>
<dbReference type="PROSITE" id="PS51892">
    <property type="entry name" value="SUBTILASE"/>
    <property type="match status" value="1"/>
</dbReference>
<dbReference type="PROSITE" id="PS00137">
    <property type="entry name" value="SUBTILASE_HIS"/>
    <property type="match status" value="1"/>
</dbReference>
<dbReference type="SMART" id="SM00089">
    <property type="entry name" value="PKD"/>
    <property type="match status" value="1"/>
</dbReference>
<feature type="chain" id="PRO_5045904444" description="PKD domain-containing protein" evidence="8">
    <location>
        <begin position="25"/>
        <end position="576"/>
    </location>
</feature>
<dbReference type="PROSITE" id="PS00138">
    <property type="entry name" value="SUBTILASE_SER"/>
    <property type="match status" value="1"/>
</dbReference>
<dbReference type="InterPro" id="IPR037045">
    <property type="entry name" value="S8pro/Inhibitor_I9_sf"/>
</dbReference>
<dbReference type="PANTHER" id="PTHR43806">
    <property type="entry name" value="PEPTIDASE S8"/>
    <property type="match status" value="1"/>
</dbReference>
<dbReference type="InterPro" id="IPR034202">
    <property type="entry name" value="Subtilisin_Carlsberg-like"/>
</dbReference>
<dbReference type="InterPro" id="IPR000209">
    <property type="entry name" value="Peptidase_S8/S53_dom"/>
</dbReference>
<keyword evidence="8" id="KW-0732">Signal</keyword>
<evidence type="ECO:0000313" key="11">
    <source>
        <dbReference type="Proteomes" id="UP000838748"/>
    </source>
</evidence>
<comment type="caution">
    <text evidence="10">The sequence shown here is derived from an EMBL/GenBank/DDBJ whole genome shotgun (WGS) entry which is preliminary data.</text>
</comment>
<dbReference type="SUPFAM" id="SSF49299">
    <property type="entry name" value="PKD domain"/>
    <property type="match status" value="1"/>
</dbReference>
<proteinExistence type="inferred from homology"/>
<dbReference type="InterPro" id="IPR022398">
    <property type="entry name" value="Peptidase_S8_His-AS"/>
</dbReference>
<dbReference type="InterPro" id="IPR015500">
    <property type="entry name" value="Peptidase_S8_subtilisin-rel"/>
</dbReference>
<dbReference type="Pfam" id="PF05922">
    <property type="entry name" value="Inhibitor_I9"/>
    <property type="match status" value="1"/>
</dbReference>
<evidence type="ECO:0000256" key="4">
    <source>
        <dbReference type="ARBA" id="ARBA00022801"/>
    </source>
</evidence>
<dbReference type="InterPro" id="IPR036852">
    <property type="entry name" value="Peptidase_S8/S53_dom_sf"/>
</dbReference>
<dbReference type="RefSeq" id="WP_237360417.1">
    <property type="nucleotide sequence ID" value="NZ_CAKLDM010000001.1"/>
</dbReference>
<keyword evidence="3" id="KW-0479">Metal-binding</keyword>
<evidence type="ECO:0000256" key="8">
    <source>
        <dbReference type="SAM" id="SignalP"/>
    </source>
</evidence>
<dbReference type="CDD" id="cd00146">
    <property type="entry name" value="PKD"/>
    <property type="match status" value="1"/>
</dbReference>
<sequence>MQPITKSTLFALVLGIFLSTTAYSQSQPNLQSYIVVLNDNAVPEEVAEEIALKANGQVGYVFEHVIKGFSISIPAVAVNGILNNPKVSYVEEDIPMTAFAQQVPTGVERIFADKTALDIDDFDDYRVDVDVAVLDTGIDLEHSDLNVVGGANCLNHSGGPPHRRAYYCDEAQGGDDDHYHGTHVAGTIAALDNNIGVVGVAPGARLWALKVLDSQGSGTLSGIIAGVDWVAAQGDIEIINMSLGGSGSSTAMDDAIEAAFNSGVTVIVAAGNSDADSANYTPANSPKAITVSALADFDGLAGGLGSATCRTDQDDTLADFSNWGATVDIAAPGVCILSTYPIEKGNYGTISGTSMASPHVAGAAALLASNNDSPQTIWDTLVSNGNFNWADDSGDNNLEPLLDISSPVFSPKLILTGDVGNNSPTAQFTFSCTLLACDFDASTSSDSDGSITSYAWNFGDGNTDNGETTSHTFASGGTYTVSLTVTDDDLATGDTQADVTVSDSNESPTLLTNSTNNGSNWTAIVYYSTNDALNGSWSSGSGTCSGNTCTQSGIPKRQSSVNFTSDQGVTVTIYKP</sequence>
<name>A0ABN8E1F4_9VIBR</name>
<keyword evidence="11" id="KW-1185">Reference proteome</keyword>
<evidence type="ECO:0000256" key="6">
    <source>
        <dbReference type="PROSITE-ProRule" id="PRU01240"/>
    </source>
</evidence>
<dbReference type="InterPro" id="IPR022409">
    <property type="entry name" value="PKD/Chitinase_dom"/>
</dbReference>
<dbReference type="InterPro" id="IPR000601">
    <property type="entry name" value="PKD_dom"/>
</dbReference>
<dbReference type="InterPro" id="IPR023827">
    <property type="entry name" value="Peptidase_S8_Asp-AS"/>
</dbReference>
<reference evidence="10" key="1">
    <citation type="submission" date="2021-11" db="EMBL/GenBank/DDBJ databases">
        <authorList>
            <person name="Rodrigo-Torres L."/>
            <person name="Arahal R. D."/>
            <person name="Lucena T."/>
        </authorList>
    </citation>
    <scope>NUCLEOTIDE SEQUENCE</scope>
    <source>
        <strain evidence="10">CECT 7928</strain>
    </source>
</reference>
<evidence type="ECO:0000256" key="2">
    <source>
        <dbReference type="ARBA" id="ARBA00022670"/>
    </source>
</evidence>
<evidence type="ECO:0000313" key="10">
    <source>
        <dbReference type="EMBL" id="CAH0537327.1"/>
    </source>
</evidence>
<dbReference type="InterPro" id="IPR035986">
    <property type="entry name" value="PKD_dom_sf"/>
</dbReference>
<keyword evidence="2 6" id="KW-0645">Protease</keyword>
<dbReference type="Pfam" id="PF18911">
    <property type="entry name" value="PKD_4"/>
    <property type="match status" value="1"/>
</dbReference>
<dbReference type="InterPro" id="IPR010259">
    <property type="entry name" value="S8pro/Inhibitor_I9"/>
</dbReference>
<evidence type="ECO:0000256" key="5">
    <source>
        <dbReference type="ARBA" id="ARBA00022825"/>
    </source>
</evidence>
<evidence type="ECO:0000259" key="9">
    <source>
        <dbReference type="PROSITE" id="PS50093"/>
    </source>
</evidence>
<dbReference type="CDD" id="cd07477">
    <property type="entry name" value="Peptidases_S8_Subtilisin_subset"/>
    <property type="match status" value="1"/>
</dbReference>
<dbReference type="Proteomes" id="UP000838748">
    <property type="component" value="Unassembled WGS sequence"/>
</dbReference>
<dbReference type="Gene3D" id="2.60.40.10">
    <property type="entry name" value="Immunoglobulins"/>
    <property type="match status" value="1"/>
</dbReference>
<feature type="signal peptide" evidence="8">
    <location>
        <begin position="1"/>
        <end position="24"/>
    </location>
</feature>
<dbReference type="InterPro" id="IPR050131">
    <property type="entry name" value="Peptidase_S8_subtilisin-like"/>
</dbReference>